<keyword evidence="8" id="KW-0378">Hydrolase</keyword>
<dbReference type="AlphaFoldDB" id="A0A401NTV8"/>
<feature type="disulfide bond" evidence="6">
    <location>
        <begin position="73"/>
        <end position="89"/>
    </location>
</feature>
<comment type="subcellular location">
    <subcellularLocation>
        <location evidence="1 8">Secreted</location>
    </subcellularLocation>
</comment>
<keyword evidence="11" id="KW-1185">Reference proteome</keyword>
<evidence type="ECO:0000256" key="1">
    <source>
        <dbReference type="ARBA" id="ARBA00004613"/>
    </source>
</evidence>
<accession>A0A401NTV8</accession>
<dbReference type="STRING" id="75743.A0A401NTV8"/>
<dbReference type="PANTHER" id="PTHR11716:SF4">
    <property type="entry name" value="GROUP 10 SECRETORY PHOSPHOLIPASE A2"/>
    <property type="match status" value="1"/>
</dbReference>
<name>A0A401NTV8_SCYTO</name>
<feature type="disulfide bond" evidence="6">
    <location>
        <begin position="95"/>
        <end position="140"/>
    </location>
</feature>
<evidence type="ECO:0000256" key="7">
    <source>
        <dbReference type="RuleBase" id="RU003654"/>
    </source>
</evidence>
<feature type="binding site" evidence="5">
    <location>
        <position position="76"/>
    </location>
    <ligand>
        <name>Ca(2+)</name>
        <dbReference type="ChEBI" id="CHEBI:29108"/>
    </ligand>
</feature>
<comment type="cofactor">
    <cofactor evidence="5">
        <name>Ca(2+)</name>
        <dbReference type="ChEBI" id="CHEBI:29108"/>
    </cofactor>
    <text evidence="5">Binds 1 Ca(2+) ion per subunit.</text>
</comment>
<evidence type="ECO:0000256" key="5">
    <source>
        <dbReference type="PIRSR" id="PIRSR601211-2"/>
    </source>
</evidence>
<dbReference type="PANTHER" id="PTHR11716">
    <property type="entry name" value="PHOSPHOLIPASE A2 FAMILY MEMBER"/>
    <property type="match status" value="1"/>
</dbReference>
<dbReference type="GO" id="GO:0047498">
    <property type="term" value="F:calcium-dependent phospholipase A2 activity"/>
    <property type="evidence" value="ECO:0007669"/>
    <property type="project" value="TreeGrafter"/>
</dbReference>
<comment type="caution">
    <text evidence="10">The sequence shown here is derived from an EMBL/GenBank/DDBJ whole genome shotgun (WGS) entry which is preliminary data.</text>
</comment>
<dbReference type="SUPFAM" id="SSF48619">
    <property type="entry name" value="Phospholipase A2, PLA2"/>
    <property type="match status" value="1"/>
</dbReference>
<proteinExistence type="inferred from homology"/>
<feature type="signal peptide" evidence="8">
    <location>
        <begin position="1"/>
        <end position="25"/>
    </location>
</feature>
<feature type="chain" id="PRO_5018818732" description="Phospholipase A2" evidence="8">
    <location>
        <begin position="26"/>
        <end position="186"/>
    </location>
</feature>
<sequence>MDRAFRQPVIFHLFLLYQLMPLALCQDLPIENGSLRSRGMSRRSVLDIAFVLWCYRNRYQFSIYSVNGYGCYCGKGGDGVPLDGFDSCCFNHDCCYESALQASCAKGTNVYFKPNYSLCKLGRAECPEGSDPCSSDLCLCDKQFGECLAIATYRDEYANYQQKFCTEPKRKCPQEERIDVEGETRR</sequence>
<protein>
    <recommendedName>
        <fullName evidence="8">Phospholipase A2</fullName>
        <ecNumber evidence="8">3.1.1.4</ecNumber>
    </recommendedName>
</protein>
<evidence type="ECO:0000256" key="4">
    <source>
        <dbReference type="PIRSR" id="PIRSR601211-1"/>
    </source>
</evidence>
<dbReference type="GO" id="GO:0016042">
    <property type="term" value="P:lipid catabolic process"/>
    <property type="evidence" value="ECO:0007669"/>
    <property type="project" value="InterPro"/>
</dbReference>
<evidence type="ECO:0000313" key="11">
    <source>
        <dbReference type="Proteomes" id="UP000288216"/>
    </source>
</evidence>
<keyword evidence="2 8" id="KW-0964">Secreted</keyword>
<keyword evidence="8" id="KW-0732">Signal</keyword>
<feature type="disulfide bond" evidence="6">
    <location>
        <begin position="126"/>
        <end position="138"/>
    </location>
</feature>
<dbReference type="OMA" id="NLYGCHC"/>
<feature type="disulfide bond" evidence="6">
    <location>
        <begin position="71"/>
        <end position="165"/>
    </location>
</feature>
<reference evidence="10 11" key="1">
    <citation type="journal article" date="2018" name="Nat. Ecol. Evol.">
        <title>Shark genomes provide insights into elasmobranch evolution and the origin of vertebrates.</title>
        <authorList>
            <person name="Hara Y"/>
            <person name="Yamaguchi K"/>
            <person name="Onimaru K"/>
            <person name="Kadota M"/>
            <person name="Koyanagi M"/>
            <person name="Keeley SD"/>
            <person name="Tatsumi K"/>
            <person name="Tanaka K"/>
            <person name="Motone F"/>
            <person name="Kageyama Y"/>
            <person name="Nozu R"/>
            <person name="Adachi N"/>
            <person name="Nishimura O"/>
            <person name="Nakagawa R"/>
            <person name="Tanegashima C"/>
            <person name="Kiyatake I"/>
            <person name="Matsumoto R"/>
            <person name="Murakumo K"/>
            <person name="Nishida K"/>
            <person name="Terakita A"/>
            <person name="Kuratani S"/>
            <person name="Sato K"/>
            <person name="Hyodo S Kuraku.S."/>
        </authorList>
    </citation>
    <scope>NUCLEOTIDE SEQUENCE [LARGE SCALE GENOMIC DNA]</scope>
</reference>
<evidence type="ECO:0000256" key="6">
    <source>
        <dbReference type="PIRSR" id="PIRSR601211-3"/>
    </source>
</evidence>
<keyword evidence="3 6" id="KW-1015">Disulfide bond</keyword>
<comment type="similarity">
    <text evidence="7">Belongs to the phospholipase A2 family.</text>
</comment>
<feature type="binding site" evidence="5">
    <location>
        <position position="74"/>
    </location>
    <ligand>
        <name>Ca(2+)</name>
        <dbReference type="ChEBI" id="CHEBI:29108"/>
    </ligand>
</feature>
<dbReference type="InterPro" id="IPR033113">
    <property type="entry name" value="PLA2_histidine"/>
</dbReference>
<keyword evidence="5 8" id="KW-0106">Calcium</keyword>
<dbReference type="Pfam" id="PF00068">
    <property type="entry name" value="Phospholip_A2_1"/>
    <property type="match status" value="1"/>
</dbReference>
<dbReference type="InterPro" id="IPR001211">
    <property type="entry name" value="PLA2"/>
</dbReference>
<comment type="catalytic activity">
    <reaction evidence="8">
        <text>a 1,2-diacyl-sn-glycero-3-phosphocholine + H2O = a 1-acyl-sn-glycero-3-phosphocholine + a fatty acid + H(+)</text>
        <dbReference type="Rhea" id="RHEA:15801"/>
        <dbReference type="ChEBI" id="CHEBI:15377"/>
        <dbReference type="ChEBI" id="CHEBI:15378"/>
        <dbReference type="ChEBI" id="CHEBI:28868"/>
        <dbReference type="ChEBI" id="CHEBI:57643"/>
        <dbReference type="ChEBI" id="CHEBI:58168"/>
        <dbReference type="EC" id="3.1.1.4"/>
    </reaction>
</comment>
<feature type="active site" evidence="4">
    <location>
        <position position="92"/>
    </location>
</feature>
<dbReference type="InterPro" id="IPR016090">
    <property type="entry name" value="PLA2-like_dom"/>
</dbReference>
<dbReference type="Proteomes" id="UP000288216">
    <property type="component" value="Unassembled WGS sequence"/>
</dbReference>
<evidence type="ECO:0000256" key="8">
    <source>
        <dbReference type="RuleBase" id="RU361236"/>
    </source>
</evidence>
<dbReference type="OrthoDB" id="5841574at2759"/>
<dbReference type="PRINTS" id="PR00389">
    <property type="entry name" value="PHPHLIPASEA2"/>
</dbReference>
<organism evidence="10 11">
    <name type="scientific">Scyliorhinus torazame</name>
    <name type="common">Cloudy catshark</name>
    <name type="synonym">Catulus torazame</name>
    <dbReference type="NCBI Taxonomy" id="75743"/>
    <lineage>
        <taxon>Eukaryota</taxon>
        <taxon>Metazoa</taxon>
        <taxon>Chordata</taxon>
        <taxon>Craniata</taxon>
        <taxon>Vertebrata</taxon>
        <taxon>Chondrichthyes</taxon>
        <taxon>Elasmobranchii</taxon>
        <taxon>Galeomorphii</taxon>
        <taxon>Galeoidea</taxon>
        <taxon>Carcharhiniformes</taxon>
        <taxon>Scyliorhinidae</taxon>
        <taxon>Scyliorhinus</taxon>
    </lineage>
</organism>
<dbReference type="EMBL" id="BFAA01001363">
    <property type="protein sequence ID" value="GCB64315.1"/>
    <property type="molecule type" value="Genomic_DNA"/>
</dbReference>
<keyword evidence="5" id="KW-0479">Metal-binding</keyword>
<dbReference type="EC" id="3.1.1.4" evidence="8"/>
<keyword evidence="8" id="KW-0443">Lipid metabolism</keyword>
<evidence type="ECO:0000259" key="9">
    <source>
        <dbReference type="SMART" id="SM00085"/>
    </source>
</evidence>
<feature type="binding site" evidence="5">
    <location>
        <position position="93"/>
    </location>
    <ligand>
        <name>Ca(2+)</name>
        <dbReference type="ChEBI" id="CHEBI:29108"/>
    </ligand>
</feature>
<dbReference type="GO" id="GO:0005576">
    <property type="term" value="C:extracellular region"/>
    <property type="evidence" value="ECO:0007669"/>
    <property type="project" value="UniProtKB-SubCell"/>
</dbReference>
<dbReference type="SMART" id="SM00085">
    <property type="entry name" value="PA2c"/>
    <property type="match status" value="1"/>
</dbReference>
<feature type="active site" evidence="4">
    <location>
        <position position="141"/>
    </location>
</feature>
<dbReference type="GO" id="GO:0006644">
    <property type="term" value="P:phospholipid metabolic process"/>
    <property type="evidence" value="ECO:0007669"/>
    <property type="project" value="InterPro"/>
</dbReference>
<evidence type="ECO:0000256" key="3">
    <source>
        <dbReference type="ARBA" id="ARBA00023157"/>
    </source>
</evidence>
<dbReference type="GO" id="GO:0005509">
    <property type="term" value="F:calcium ion binding"/>
    <property type="evidence" value="ECO:0007669"/>
    <property type="project" value="InterPro"/>
</dbReference>
<evidence type="ECO:0000256" key="2">
    <source>
        <dbReference type="ARBA" id="ARBA00022525"/>
    </source>
</evidence>
<dbReference type="Gene3D" id="1.20.90.10">
    <property type="entry name" value="Phospholipase A2 domain"/>
    <property type="match status" value="1"/>
</dbReference>
<feature type="binding site" evidence="5">
    <location>
        <position position="72"/>
    </location>
    <ligand>
        <name>Ca(2+)</name>
        <dbReference type="ChEBI" id="CHEBI:29108"/>
    </ligand>
</feature>
<dbReference type="InterPro" id="IPR036444">
    <property type="entry name" value="PLipase_A2_dom_sf"/>
</dbReference>
<feature type="domain" description="Phospholipase A2-like central" evidence="9">
    <location>
        <begin position="57"/>
        <end position="166"/>
    </location>
</feature>
<feature type="disulfide bond" evidence="6">
    <location>
        <begin position="94"/>
        <end position="172"/>
    </location>
</feature>
<feature type="disulfide bond" evidence="6">
    <location>
        <begin position="88"/>
        <end position="147"/>
    </location>
</feature>
<evidence type="ECO:0000313" key="10">
    <source>
        <dbReference type="EMBL" id="GCB64315.1"/>
    </source>
</evidence>
<gene>
    <name evidence="10" type="ORF">scyTo_0004581</name>
</gene>
<dbReference type="PROSITE" id="PS00118">
    <property type="entry name" value="PA2_HIS"/>
    <property type="match status" value="1"/>
</dbReference>
<dbReference type="GO" id="GO:0050482">
    <property type="term" value="P:arachidonate secretion"/>
    <property type="evidence" value="ECO:0007669"/>
    <property type="project" value="InterPro"/>
</dbReference>
<dbReference type="GO" id="GO:0005543">
    <property type="term" value="F:phospholipid binding"/>
    <property type="evidence" value="ECO:0007669"/>
    <property type="project" value="TreeGrafter"/>
</dbReference>
<feature type="disulfide bond" evidence="6">
    <location>
        <begin position="104"/>
        <end position="133"/>
    </location>
</feature>